<protein>
    <submittedName>
        <fullName evidence="3">Uncharacterized protein</fullName>
    </submittedName>
</protein>
<feature type="chain" id="PRO_5039589206" evidence="2">
    <location>
        <begin position="25"/>
        <end position="109"/>
    </location>
</feature>
<name>A0A9D5D5V2_9LILI</name>
<accession>A0A9D5D5V2</accession>
<gene>
    <name evidence="3" type="ORF">J5N97_002981</name>
</gene>
<keyword evidence="2" id="KW-0732">Signal</keyword>
<dbReference type="OrthoDB" id="8062037at2759"/>
<keyword evidence="4" id="KW-1185">Reference proteome</keyword>
<feature type="signal peptide" evidence="2">
    <location>
        <begin position="1"/>
        <end position="24"/>
    </location>
</feature>
<keyword evidence="1" id="KW-0472">Membrane</keyword>
<feature type="transmembrane region" description="Helical" evidence="1">
    <location>
        <begin position="44"/>
        <end position="65"/>
    </location>
</feature>
<comment type="caution">
    <text evidence="3">The sequence shown here is derived from an EMBL/GenBank/DDBJ whole genome shotgun (WGS) entry which is preliminary data.</text>
</comment>
<dbReference type="Proteomes" id="UP001085076">
    <property type="component" value="Miscellaneous, Linkage group lg01"/>
</dbReference>
<dbReference type="AlphaFoldDB" id="A0A9D5D5V2"/>
<reference evidence="3" key="1">
    <citation type="submission" date="2021-03" db="EMBL/GenBank/DDBJ databases">
        <authorList>
            <person name="Li Z."/>
            <person name="Yang C."/>
        </authorList>
    </citation>
    <scope>NUCLEOTIDE SEQUENCE</scope>
    <source>
        <strain evidence="3">Dzin_1.0</strain>
        <tissue evidence="3">Leaf</tissue>
    </source>
</reference>
<organism evidence="3 4">
    <name type="scientific">Dioscorea zingiberensis</name>
    <dbReference type="NCBI Taxonomy" id="325984"/>
    <lineage>
        <taxon>Eukaryota</taxon>
        <taxon>Viridiplantae</taxon>
        <taxon>Streptophyta</taxon>
        <taxon>Embryophyta</taxon>
        <taxon>Tracheophyta</taxon>
        <taxon>Spermatophyta</taxon>
        <taxon>Magnoliopsida</taxon>
        <taxon>Liliopsida</taxon>
        <taxon>Dioscoreales</taxon>
        <taxon>Dioscoreaceae</taxon>
        <taxon>Dioscorea</taxon>
    </lineage>
</organism>
<reference evidence="3" key="2">
    <citation type="journal article" date="2022" name="Hortic Res">
        <title>The genome of Dioscorea zingiberensis sheds light on the biosynthesis, origin and evolution of the medicinally important diosgenin saponins.</title>
        <authorList>
            <person name="Li Y."/>
            <person name="Tan C."/>
            <person name="Li Z."/>
            <person name="Guo J."/>
            <person name="Li S."/>
            <person name="Chen X."/>
            <person name="Wang C."/>
            <person name="Dai X."/>
            <person name="Yang H."/>
            <person name="Song W."/>
            <person name="Hou L."/>
            <person name="Xu J."/>
            <person name="Tong Z."/>
            <person name="Xu A."/>
            <person name="Yuan X."/>
            <person name="Wang W."/>
            <person name="Yang Q."/>
            <person name="Chen L."/>
            <person name="Sun Z."/>
            <person name="Wang K."/>
            <person name="Pan B."/>
            <person name="Chen J."/>
            <person name="Bao Y."/>
            <person name="Liu F."/>
            <person name="Qi X."/>
            <person name="Gang D.R."/>
            <person name="Wen J."/>
            <person name="Li J."/>
        </authorList>
    </citation>
    <scope>NUCLEOTIDE SEQUENCE</scope>
    <source>
        <strain evidence="3">Dzin_1.0</strain>
    </source>
</reference>
<keyword evidence="1" id="KW-0812">Transmembrane</keyword>
<evidence type="ECO:0000256" key="2">
    <source>
        <dbReference type="SAM" id="SignalP"/>
    </source>
</evidence>
<sequence length="109" mass="11697">MPTIHSRPIPMLLLLLVFAAGAAGQSSPNDNTPPRFTTNFNPSMAIVIVVLISAFFFLGFFSIYIRQCGGAGTRAGVAPTTGGLSRRGNVQRGLDPEVLETFPTLVYLR</sequence>
<keyword evidence="1" id="KW-1133">Transmembrane helix</keyword>
<evidence type="ECO:0000313" key="4">
    <source>
        <dbReference type="Proteomes" id="UP001085076"/>
    </source>
</evidence>
<evidence type="ECO:0000313" key="3">
    <source>
        <dbReference type="EMBL" id="KAJ0984625.1"/>
    </source>
</evidence>
<evidence type="ECO:0000256" key="1">
    <source>
        <dbReference type="SAM" id="Phobius"/>
    </source>
</evidence>
<proteinExistence type="predicted"/>
<dbReference type="EMBL" id="JAGGNH010000001">
    <property type="protein sequence ID" value="KAJ0984625.1"/>
    <property type="molecule type" value="Genomic_DNA"/>
</dbReference>